<comment type="caution">
    <text evidence="2">The sequence shown here is derived from an EMBL/GenBank/DDBJ whole genome shotgun (WGS) entry which is preliminary data.</text>
</comment>
<name>A0ABN2ZWJ3_9ACTN</name>
<protein>
    <recommendedName>
        <fullName evidence="4">SlyX family protein</fullName>
    </recommendedName>
</protein>
<dbReference type="RefSeq" id="WP_344272177.1">
    <property type="nucleotide sequence ID" value="NZ_BAAAMR010000050.1"/>
</dbReference>
<feature type="compositionally biased region" description="Basic and acidic residues" evidence="1">
    <location>
        <begin position="70"/>
        <end position="79"/>
    </location>
</feature>
<dbReference type="EMBL" id="BAAAMR010000050">
    <property type="protein sequence ID" value="GAA2148773.1"/>
    <property type="molecule type" value="Genomic_DNA"/>
</dbReference>
<keyword evidence="3" id="KW-1185">Reference proteome</keyword>
<sequence>MGTAPDRTPSAAADDELLQVVVEQQATINDLVSGMAALQRVVTRLTLRIEALERSSPPIGSNRAASTGPLKDDQDAQET</sequence>
<dbReference type="Proteomes" id="UP001501020">
    <property type="component" value="Unassembled WGS sequence"/>
</dbReference>
<evidence type="ECO:0000313" key="3">
    <source>
        <dbReference type="Proteomes" id="UP001501020"/>
    </source>
</evidence>
<reference evidence="2 3" key="1">
    <citation type="journal article" date="2019" name="Int. J. Syst. Evol. Microbiol.">
        <title>The Global Catalogue of Microorganisms (GCM) 10K type strain sequencing project: providing services to taxonomists for standard genome sequencing and annotation.</title>
        <authorList>
            <consortium name="The Broad Institute Genomics Platform"/>
            <consortium name="The Broad Institute Genome Sequencing Center for Infectious Disease"/>
            <person name="Wu L."/>
            <person name="Ma J."/>
        </authorList>
    </citation>
    <scope>NUCLEOTIDE SEQUENCE [LARGE SCALE GENOMIC DNA]</scope>
    <source>
        <strain evidence="2 3">JCM 13850</strain>
    </source>
</reference>
<evidence type="ECO:0000256" key="1">
    <source>
        <dbReference type="SAM" id="MobiDB-lite"/>
    </source>
</evidence>
<evidence type="ECO:0008006" key="4">
    <source>
        <dbReference type="Google" id="ProtNLM"/>
    </source>
</evidence>
<organism evidence="2 3">
    <name type="scientific">Actinomadura napierensis</name>
    <dbReference type="NCBI Taxonomy" id="267854"/>
    <lineage>
        <taxon>Bacteria</taxon>
        <taxon>Bacillati</taxon>
        <taxon>Actinomycetota</taxon>
        <taxon>Actinomycetes</taxon>
        <taxon>Streptosporangiales</taxon>
        <taxon>Thermomonosporaceae</taxon>
        <taxon>Actinomadura</taxon>
    </lineage>
</organism>
<proteinExistence type="predicted"/>
<evidence type="ECO:0000313" key="2">
    <source>
        <dbReference type="EMBL" id="GAA2148773.1"/>
    </source>
</evidence>
<accession>A0ABN2ZWJ3</accession>
<feature type="region of interest" description="Disordered" evidence="1">
    <location>
        <begin position="51"/>
        <end position="79"/>
    </location>
</feature>
<gene>
    <name evidence="2" type="ORF">GCM10009727_51870</name>
</gene>